<accession>A0A5K4F8E9</accession>
<reference evidence="2" key="2">
    <citation type="submission" date="2019-11" db="UniProtKB">
        <authorList>
            <consortium name="WormBaseParasite"/>
        </authorList>
    </citation>
    <scope>IDENTIFICATION</scope>
    <source>
        <strain evidence="2">Puerto Rican</strain>
    </source>
</reference>
<sequence length="98" mass="10671">MASQLLKKASDNGLTVPGITHVPNIIQKRPPSLVETSQPISRIRRVLNHGPVDKDVSHQIRSFSGVDTVPTNSSKCYEAPNVSRPSVPTHCVRVPSHT</sequence>
<name>A0A5K4F8E9_SCHMA</name>
<organism evidence="1 2">
    <name type="scientific">Schistosoma mansoni</name>
    <name type="common">Blood fluke</name>
    <dbReference type="NCBI Taxonomy" id="6183"/>
    <lineage>
        <taxon>Eukaryota</taxon>
        <taxon>Metazoa</taxon>
        <taxon>Spiralia</taxon>
        <taxon>Lophotrochozoa</taxon>
        <taxon>Platyhelminthes</taxon>
        <taxon>Trematoda</taxon>
        <taxon>Digenea</taxon>
        <taxon>Strigeidida</taxon>
        <taxon>Schistosomatoidea</taxon>
        <taxon>Schistosomatidae</taxon>
        <taxon>Schistosoma</taxon>
    </lineage>
</organism>
<evidence type="ECO:0000313" key="2">
    <source>
        <dbReference type="WBParaSite" id="Smp_318960.1"/>
    </source>
</evidence>
<proteinExistence type="predicted"/>
<evidence type="ECO:0000313" key="1">
    <source>
        <dbReference type="Proteomes" id="UP000008854"/>
    </source>
</evidence>
<dbReference type="WBParaSite" id="Smp_318960.1">
    <property type="protein sequence ID" value="Smp_318960.1"/>
    <property type="gene ID" value="Smp_318960"/>
</dbReference>
<dbReference type="InParanoid" id="A0A5K4F8E9"/>
<keyword evidence="1" id="KW-1185">Reference proteome</keyword>
<protein>
    <submittedName>
        <fullName evidence="2">NADH dehydrogenase [ubiquinone] 1 alpha subcomplex subunit 7</fullName>
    </submittedName>
</protein>
<dbReference type="Proteomes" id="UP000008854">
    <property type="component" value="Unassembled WGS sequence"/>
</dbReference>
<reference evidence="1" key="1">
    <citation type="journal article" date="2012" name="PLoS Negl. Trop. Dis.">
        <title>A systematically improved high quality genome and transcriptome of the human blood fluke Schistosoma mansoni.</title>
        <authorList>
            <person name="Protasio A.V."/>
            <person name="Tsai I.J."/>
            <person name="Babbage A."/>
            <person name="Nichol S."/>
            <person name="Hunt M."/>
            <person name="Aslett M.A."/>
            <person name="De Silva N."/>
            <person name="Velarde G.S."/>
            <person name="Anderson T.J."/>
            <person name="Clark R.C."/>
            <person name="Davidson C."/>
            <person name="Dillon G.P."/>
            <person name="Holroyd N.E."/>
            <person name="LoVerde P.T."/>
            <person name="Lloyd C."/>
            <person name="McQuillan J."/>
            <person name="Oliveira G."/>
            <person name="Otto T.D."/>
            <person name="Parker-Manuel S.J."/>
            <person name="Quail M.A."/>
            <person name="Wilson R.A."/>
            <person name="Zerlotini A."/>
            <person name="Dunne D.W."/>
            <person name="Berriman M."/>
        </authorList>
    </citation>
    <scope>NUCLEOTIDE SEQUENCE [LARGE SCALE GENOMIC DNA]</scope>
    <source>
        <strain evidence="1">Puerto Rican</strain>
    </source>
</reference>
<dbReference type="AlphaFoldDB" id="A0A5K4F8E9"/>